<evidence type="ECO:0000313" key="2">
    <source>
        <dbReference type="Proteomes" id="UP001309876"/>
    </source>
</evidence>
<protein>
    <recommendedName>
        <fullName evidence="3">RING-type domain-containing protein</fullName>
    </recommendedName>
</protein>
<accession>A0AAN7Y7Y8</accession>
<dbReference type="Proteomes" id="UP001309876">
    <property type="component" value="Unassembled WGS sequence"/>
</dbReference>
<name>A0AAN7Y7Y8_9EURO</name>
<comment type="caution">
    <text evidence="1">The sequence shown here is derived from an EMBL/GenBank/DDBJ whole genome shotgun (WGS) entry which is preliminary data.</text>
</comment>
<evidence type="ECO:0008006" key="3">
    <source>
        <dbReference type="Google" id="ProtNLM"/>
    </source>
</evidence>
<gene>
    <name evidence="1" type="ORF">LTR05_002306</name>
</gene>
<proteinExistence type="predicted"/>
<dbReference type="AlphaFoldDB" id="A0AAN7Y7Y8"/>
<organism evidence="1 2">
    <name type="scientific">Lithohypha guttulata</name>
    <dbReference type="NCBI Taxonomy" id="1690604"/>
    <lineage>
        <taxon>Eukaryota</taxon>
        <taxon>Fungi</taxon>
        <taxon>Dikarya</taxon>
        <taxon>Ascomycota</taxon>
        <taxon>Pezizomycotina</taxon>
        <taxon>Eurotiomycetes</taxon>
        <taxon>Chaetothyriomycetidae</taxon>
        <taxon>Chaetothyriales</taxon>
        <taxon>Trichomeriaceae</taxon>
        <taxon>Lithohypha</taxon>
    </lineage>
</organism>
<keyword evidence="2" id="KW-1185">Reference proteome</keyword>
<reference evidence="1 2" key="1">
    <citation type="submission" date="2023-08" db="EMBL/GenBank/DDBJ databases">
        <title>Black Yeasts Isolated from many extreme environments.</title>
        <authorList>
            <person name="Coleine C."/>
            <person name="Stajich J.E."/>
            <person name="Selbmann L."/>
        </authorList>
    </citation>
    <scope>NUCLEOTIDE SEQUENCE [LARGE SCALE GENOMIC DNA]</scope>
    <source>
        <strain evidence="1 2">CCFEE 5910</strain>
    </source>
</reference>
<evidence type="ECO:0000313" key="1">
    <source>
        <dbReference type="EMBL" id="KAK5088090.1"/>
    </source>
</evidence>
<dbReference type="EMBL" id="JAVRRJ010000002">
    <property type="protein sequence ID" value="KAK5088090.1"/>
    <property type="molecule type" value="Genomic_DNA"/>
</dbReference>
<sequence length="183" mass="20831">MPESYSCGCPPVLSSSFDATQRRCARFPALYHTNNRYLSGQHSEICFICRREWGDQDVALVHVDVNCEVACHEECWVGIRVNTKRYQCPKCSAPIDEVRRDGSGQKEASGKVDENEKNTLRICAMTTQQRAEMVYQLRNQHKAPIADTIEGEARSVWLEIGKKAIYRDGPWNGRHWLEALNAA</sequence>